<accession>A0ABR8L9X7</accession>
<organism evidence="1 2">
    <name type="scientific">Microbispora bryophytorum subsp. camponoti</name>
    <dbReference type="NCBI Taxonomy" id="1677852"/>
    <lineage>
        <taxon>Bacteria</taxon>
        <taxon>Bacillati</taxon>
        <taxon>Actinomycetota</taxon>
        <taxon>Actinomycetes</taxon>
        <taxon>Streptosporangiales</taxon>
        <taxon>Streptosporangiaceae</taxon>
        <taxon>Microbispora</taxon>
    </lineage>
</organism>
<keyword evidence="2" id="KW-1185">Reference proteome</keyword>
<comment type="caution">
    <text evidence="1">The sequence shown here is derived from an EMBL/GenBank/DDBJ whole genome shotgun (WGS) entry which is preliminary data.</text>
</comment>
<evidence type="ECO:0000313" key="1">
    <source>
        <dbReference type="EMBL" id="MBD3146432.1"/>
    </source>
</evidence>
<proteinExistence type="predicted"/>
<dbReference type="RefSeq" id="WP_191053739.1">
    <property type="nucleotide sequence ID" value="NZ_JACXRZ010000020.1"/>
</dbReference>
<name>A0ABR8L9X7_9ACTN</name>
<dbReference type="Proteomes" id="UP000653231">
    <property type="component" value="Unassembled WGS sequence"/>
</dbReference>
<sequence length="159" mass="17869">MTVVAVVTVVVPTAASASRAVPRGRRPDDLLGRAGRVGDLRLHRDRDDEGRSRHDGSSQCFFEHGYPFVGSVMRKRMKSEFTELESIHRTLDLDPDSHARCSKRPQSPIREQTSIVSLKKHIGPKIRGFLALLEQIGDYGFAKTRSEFPVIFGFRLLLP</sequence>
<reference evidence="1 2" key="1">
    <citation type="submission" date="2020-09" db="EMBL/GenBank/DDBJ databases">
        <title>Actinomycete isolated from the Camponotus japonicus Mayr.</title>
        <authorList>
            <person name="Gong X."/>
        </authorList>
    </citation>
    <scope>NUCLEOTIDE SEQUENCE [LARGE SCALE GENOMIC DNA]</scope>
    <source>
        <strain evidence="1 2">2C-HV3</strain>
    </source>
</reference>
<dbReference type="EMBL" id="JACXRZ010000020">
    <property type="protein sequence ID" value="MBD3146432.1"/>
    <property type="molecule type" value="Genomic_DNA"/>
</dbReference>
<protein>
    <submittedName>
        <fullName evidence="1">Uncharacterized protein</fullName>
    </submittedName>
</protein>
<gene>
    <name evidence="1" type="ORF">IEQ31_25040</name>
</gene>
<evidence type="ECO:0000313" key="2">
    <source>
        <dbReference type="Proteomes" id="UP000653231"/>
    </source>
</evidence>